<protein>
    <recommendedName>
        <fullName evidence="3">Virion structural protein</fullName>
    </recommendedName>
</protein>
<gene>
    <name evidence="1" type="ORF">HNR65_002170</name>
</gene>
<evidence type="ECO:0000313" key="1">
    <source>
        <dbReference type="EMBL" id="MBA2881839.1"/>
    </source>
</evidence>
<evidence type="ECO:0000313" key="2">
    <source>
        <dbReference type="Proteomes" id="UP000525298"/>
    </source>
</evidence>
<dbReference type="EMBL" id="JACDUS010000005">
    <property type="protein sequence ID" value="MBA2881839.1"/>
    <property type="molecule type" value="Genomic_DNA"/>
</dbReference>
<sequence>MAVLNGQITDLAIAGKDLNPNISSDLDGYDDILNVWNSPYAQKREPALSQQRAFNAAPINERALSGSIAHHYKEDYYHRIHVAPNPLALGNLLSEETRQAYVWNAFFENKTLDTVTKENADGIRVTEPEAAPVDYAPLEEKAYTIAVSLSGPPTIDADINFAFAVYTVTLNITGSRVTLWRWIPREQYTEILAWNTQVLQTRVGEQRIGYRAAPRQVFEFRFFRPAREISQMKNVVDNWSHRVWGLPIWKEASVVSATAGATAISFDTSYRDYRQDSLAVLWESADKAEAVNVTNVRPDGIDIDPALQTNFADAFVMPLRRALTPEGVDFRRGRAPDYAGVSATFIVIDNEDLSGSADYPQYDGYDILDDGNIIVGDMAERISIPLEQIDNGQGPITIETKQDYSRVKRTVGKYTKTLAALWQWRRWLHSRYGRQKAFWLPAYNRDIHLATPLYSAEVQAEIRPADLAVHGNFPVDCMIRLADATIFYRQITGAEQLPGGNERIIIDSAFGQDIDPTDIDLWCYMDLVRFDADRIEMAHQNPYIMQTSIPAARVPE</sequence>
<accession>A0A7W0HL17</accession>
<name>A0A7W0HL17_9BACT</name>
<dbReference type="AlphaFoldDB" id="A0A7W0HL17"/>
<reference evidence="1 2" key="1">
    <citation type="submission" date="2020-07" db="EMBL/GenBank/DDBJ databases">
        <title>Genomic Encyclopedia of Type Strains, Phase IV (KMG-IV): sequencing the most valuable type-strain genomes for metagenomic binning, comparative biology and taxonomic classification.</title>
        <authorList>
            <person name="Goeker M."/>
        </authorList>
    </citation>
    <scope>NUCLEOTIDE SEQUENCE [LARGE SCALE GENOMIC DNA]</scope>
    <source>
        <strain evidence="1 2">DSM 17721</strain>
    </source>
</reference>
<comment type="caution">
    <text evidence="1">The sequence shown here is derived from an EMBL/GenBank/DDBJ whole genome shotgun (WGS) entry which is preliminary data.</text>
</comment>
<proteinExistence type="predicted"/>
<keyword evidence="2" id="KW-1185">Reference proteome</keyword>
<organism evidence="1 2">
    <name type="scientific">Desulfosalsimonas propionicica</name>
    <dbReference type="NCBI Taxonomy" id="332175"/>
    <lineage>
        <taxon>Bacteria</taxon>
        <taxon>Pseudomonadati</taxon>
        <taxon>Thermodesulfobacteriota</taxon>
        <taxon>Desulfobacteria</taxon>
        <taxon>Desulfobacterales</taxon>
        <taxon>Desulfosalsimonadaceae</taxon>
        <taxon>Desulfosalsimonas</taxon>
    </lineage>
</organism>
<evidence type="ECO:0008006" key="3">
    <source>
        <dbReference type="Google" id="ProtNLM"/>
    </source>
</evidence>
<dbReference type="RefSeq" id="WP_181551488.1">
    <property type="nucleotide sequence ID" value="NZ_JACDUS010000005.1"/>
</dbReference>
<dbReference type="Proteomes" id="UP000525298">
    <property type="component" value="Unassembled WGS sequence"/>
</dbReference>